<dbReference type="GO" id="GO:0046872">
    <property type="term" value="F:metal ion binding"/>
    <property type="evidence" value="ECO:0007669"/>
    <property type="project" value="UniProtKB-KW"/>
</dbReference>
<dbReference type="PANTHER" id="PTHR11236:SF48">
    <property type="entry name" value="ISOCHORISMATE SYNTHASE MENF"/>
    <property type="match status" value="1"/>
</dbReference>
<keyword evidence="7 15" id="KW-0028">Amino-acid biosynthesis</keyword>
<keyword evidence="12 15" id="KW-0456">Lyase</keyword>
<comment type="caution">
    <text evidence="18">The sequence shown here is derived from an EMBL/GenBank/DDBJ whole genome shotgun (WGS) entry which is preliminary data.</text>
</comment>
<accession>A0A7C1XRJ6</accession>
<dbReference type="UniPathway" id="UPA00035">
    <property type="reaction ID" value="UER00040"/>
</dbReference>
<evidence type="ECO:0000313" key="18">
    <source>
        <dbReference type="EMBL" id="HEF65592.1"/>
    </source>
</evidence>
<keyword evidence="11 15" id="KW-0057">Aromatic amino acid biosynthesis</keyword>
<sequence length="539" mass="60040">MVETTMLIRSSPGRYRPSLEEVTVLAQQATVVPIYRELDADLETPVSAFLKVAQGPYAFLLESVEGGERLARYSFIGTDPFLVVELDRGRARVRSTGTRATLAASALASFGGADYYGHPVDEQVVAFDDPLRFLERLLQRYRTIHLPGMPRFLGGAVGYLGYETIRYFEPRVPVAARDTLGLPEAIFLFVDSMLVFDHLERTIAVVSHVHLEDGTPVELAYQEAVERIERLVDRLRQPAVVPVGSGPVDPATVEQRLHPHLDRATYVAMVERAKEYIAAGDIIQVVLSQRQELETGAHPFTIYRALRRINPSPYMYFLRLGEDALVGASPEMLVRVDDRQLFTHPIAGTRRRGRTPEEDAALAEELVADEKERAEHIMLVDLARNDIGRVARPGTVRVPRLMAVERYSHVMHLVSEVTGSLRDDLSALDALRSCFPAGTVSGAPKIRAMEIIAELESEQRGPYAGAVGYVDFSGNLDTAITLRTIVMRGRHAYLQAGAGIVADSIPEREHQECHHKMRALVRAIEHAEQLERELRGGER</sequence>
<dbReference type="EC" id="4.1.3.27" evidence="5 15"/>
<evidence type="ECO:0000256" key="3">
    <source>
        <dbReference type="ARBA" id="ARBA00009562"/>
    </source>
</evidence>
<name>A0A7C1XRJ6_THERO</name>
<keyword evidence="9 15" id="KW-0822">Tryptophan biosynthesis</keyword>
<dbReference type="NCBIfam" id="TIGR00564">
    <property type="entry name" value="trpE_most"/>
    <property type="match status" value="1"/>
</dbReference>
<dbReference type="PRINTS" id="PR00095">
    <property type="entry name" value="ANTSNTHASEI"/>
</dbReference>
<evidence type="ECO:0000256" key="9">
    <source>
        <dbReference type="ARBA" id="ARBA00022822"/>
    </source>
</evidence>
<dbReference type="InterPro" id="IPR005256">
    <property type="entry name" value="Anth_synth_I_PabB"/>
</dbReference>
<dbReference type="Pfam" id="PF04715">
    <property type="entry name" value="Anth_synt_I_N"/>
    <property type="match status" value="1"/>
</dbReference>
<dbReference type="InterPro" id="IPR006805">
    <property type="entry name" value="Anth_synth_I_N"/>
</dbReference>
<organism evidence="18">
    <name type="scientific">Thermomicrobium roseum</name>
    <dbReference type="NCBI Taxonomy" id="500"/>
    <lineage>
        <taxon>Bacteria</taxon>
        <taxon>Pseudomonadati</taxon>
        <taxon>Thermomicrobiota</taxon>
        <taxon>Thermomicrobia</taxon>
        <taxon>Thermomicrobiales</taxon>
        <taxon>Thermomicrobiaceae</taxon>
        <taxon>Thermomicrobium</taxon>
    </lineage>
</organism>
<keyword evidence="10 15" id="KW-0460">Magnesium</keyword>
<evidence type="ECO:0000256" key="13">
    <source>
        <dbReference type="ARBA" id="ARBA00025634"/>
    </source>
</evidence>
<dbReference type="EMBL" id="DSJL01000011">
    <property type="protein sequence ID" value="HEF65592.1"/>
    <property type="molecule type" value="Genomic_DNA"/>
</dbReference>
<dbReference type="Pfam" id="PF00425">
    <property type="entry name" value="Chorismate_bind"/>
    <property type="match status" value="1"/>
</dbReference>
<evidence type="ECO:0000256" key="12">
    <source>
        <dbReference type="ARBA" id="ARBA00023239"/>
    </source>
</evidence>
<comment type="cofactor">
    <cofactor evidence="1 15">
        <name>Mg(2+)</name>
        <dbReference type="ChEBI" id="CHEBI:18420"/>
    </cofactor>
</comment>
<dbReference type="Gene3D" id="3.60.120.10">
    <property type="entry name" value="Anthranilate synthase"/>
    <property type="match status" value="1"/>
</dbReference>
<dbReference type="AlphaFoldDB" id="A0A7C1XRJ6"/>
<comment type="pathway">
    <text evidence="2 15">Amino-acid biosynthesis; L-tryptophan biosynthesis; L-tryptophan from chorismate: step 1/5.</text>
</comment>
<evidence type="ECO:0000256" key="10">
    <source>
        <dbReference type="ARBA" id="ARBA00022842"/>
    </source>
</evidence>
<feature type="domain" description="Chorismate-utilising enzyme C-terminal" evidence="16">
    <location>
        <begin position="263"/>
        <end position="516"/>
    </location>
</feature>
<comment type="similarity">
    <text evidence="3 15">Belongs to the anthranilate synthase component I family.</text>
</comment>
<dbReference type="GO" id="GO:0004049">
    <property type="term" value="F:anthranilate synthase activity"/>
    <property type="evidence" value="ECO:0007669"/>
    <property type="project" value="UniProtKB-EC"/>
</dbReference>
<evidence type="ECO:0000259" key="17">
    <source>
        <dbReference type="Pfam" id="PF04715"/>
    </source>
</evidence>
<comment type="function">
    <text evidence="13 15">Part of a heterotetrameric complex that catalyzes the two-step biosynthesis of anthranilate, an intermediate in the biosynthesis of L-tryptophan. In the first step, the glutamine-binding beta subunit (TrpG) of anthranilate synthase (AS) provides the glutamine amidotransferase activity which generates ammonia as a substrate that, along with chorismate, is used in the second step, catalyzed by the large alpha subunit of AS (TrpE) to produce anthranilate. In the absence of TrpG, TrpE can synthesize anthranilate directly from chorismate and high concentrations of ammonia.</text>
</comment>
<evidence type="ECO:0000256" key="7">
    <source>
        <dbReference type="ARBA" id="ARBA00022605"/>
    </source>
</evidence>
<dbReference type="InterPro" id="IPR019999">
    <property type="entry name" value="Anth_synth_I-like"/>
</dbReference>
<feature type="domain" description="Anthranilate synthase component I N-terminal" evidence="17">
    <location>
        <begin position="41"/>
        <end position="204"/>
    </location>
</feature>
<evidence type="ECO:0000256" key="4">
    <source>
        <dbReference type="ARBA" id="ARBA00011575"/>
    </source>
</evidence>
<comment type="catalytic activity">
    <reaction evidence="14 15">
        <text>chorismate + L-glutamine = anthranilate + pyruvate + L-glutamate + H(+)</text>
        <dbReference type="Rhea" id="RHEA:21732"/>
        <dbReference type="ChEBI" id="CHEBI:15361"/>
        <dbReference type="ChEBI" id="CHEBI:15378"/>
        <dbReference type="ChEBI" id="CHEBI:16567"/>
        <dbReference type="ChEBI" id="CHEBI:29748"/>
        <dbReference type="ChEBI" id="CHEBI:29985"/>
        <dbReference type="ChEBI" id="CHEBI:58359"/>
        <dbReference type="EC" id="4.1.3.27"/>
    </reaction>
</comment>
<evidence type="ECO:0000256" key="14">
    <source>
        <dbReference type="ARBA" id="ARBA00047683"/>
    </source>
</evidence>
<dbReference type="GO" id="GO:0000162">
    <property type="term" value="P:L-tryptophan biosynthetic process"/>
    <property type="evidence" value="ECO:0007669"/>
    <property type="project" value="UniProtKB-UniPathway"/>
</dbReference>
<evidence type="ECO:0000256" key="8">
    <source>
        <dbReference type="ARBA" id="ARBA00022723"/>
    </source>
</evidence>
<gene>
    <name evidence="15 18" type="primary">trpE</name>
    <name evidence="18" type="ORF">ENP47_08355</name>
</gene>
<reference evidence="18" key="1">
    <citation type="journal article" date="2020" name="mSystems">
        <title>Genome- and Community-Level Interaction Insights into Carbon Utilization and Element Cycling Functions of Hydrothermarchaeota in Hydrothermal Sediment.</title>
        <authorList>
            <person name="Zhou Z."/>
            <person name="Liu Y."/>
            <person name="Xu W."/>
            <person name="Pan J."/>
            <person name="Luo Z.H."/>
            <person name="Li M."/>
        </authorList>
    </citation>
    <scope>NUCLEOTIDE SEQUENCE [LARGE SCALE GENOMIC DNA]</scope>
    <source>
        <strain evidence="18">SpSt-222</strain>
    </source>
</reference>
<dbReference type="PANTHER" id="PTHR11236">
    <property type="entry name" value="AMINOBENZOATE/ANTHRANILATE SYNTHASE"/>
    <property type="match status" value="1"/>
</dbReference>
<evidence type="ECO:0000259" key="16">
    <source>
        <dbReference type="Pfam" id="PF00425"/>
    </source>
</evidence>
<comment type="subunit">
    <text evidence="4 15">Heterotetramer consisting of two non-identical subunits: a beta subunit (TrpG) and a large alpha subunit (TrpE).</text>
</comment>
<dbReference type="SUPFAM" id="SSF56322">
    <property type="entry name" value="ADC synthase"/>
    <property type="match status" value="1"/>
</dbReference>
<evidence type="ECO:0000256" key="2">
    <source>
        <dbReference type="ARBA" id="ARBA00004873"/>
    </source>
</evidence>
<dbReference type="InterPro" id="IPR005801">
    <property type="entry name" value="ADC_synthase"/>
</dbReference>
<evidence type="ECO:0000256" key="15">
    <source>
        <dbReference type="RuleBase" id="RU364045"/>
    </source>
</evidence>
<evidence type="ECO:0000256" key="5">
    <source>
        <dbReference type="ARBA" id="ARBA00012266"/>
    </source>
</evidence>
<dbReference type="InterPro" id="IPR015890">
    <property type="entry name" value="Chorismate_C"/>
</dbReference>
<keyword evidence="8 15" id="KW-0479">Metal-binding</keyword>
<evidence type="ECO:0000256" key="1">
    <source>
        <dbReference type="ARBA" id="ARBA00001946"/>
    </source>
</evidence>
<protein>
    <recommendedName>
        <fullName evidence="6 15">Anthranilate synthase component 1</fullName>
        <ecNumber evidence="5 15">4.1.3.27</ecNumber>
    </recommendedName>
</protein>
<evidence type="ECO:0000256" key="6">
    <source>
        <dbReference type="ARBA" id="ARBA00020653"/>
    </source>
</evidence>
<proteinExistence type="inferred from homology"/>
<evidence type="ECO:0000256" key="11">
    <source>
        <dbReference type="ARBA" id="ARBA00023141"/>
    </source>
</evidence>